<keyword evidence="5" id="KW-0456">Lyase</keyword>
<dbReference type="InterPro" id="IPR001030">
    <property type="entry name" value="Acoase/IPM_deHydtase_lsu_aba"/>
</dbReference>
<dbReference type="AlphaFoldDB" id="A0A9P4ME85"/>
<evidence type="ECO:0000256" key="1">
    <source>
        <dbReference type="ARBA" id="ARBA00007185"/>
    </source>
</evidence>
<dbReference type="InterPro" id="IPR015931">
    <property type="entry name" value="Acnase/IPM_dHydase_lsu_aba_1/3"/>
</dbReference>
<dbReference type="InterPro" id="IPR050067">
    <property type="entry name" value="IPM_dehydratase_rel_enz"/>
</dbReference>
<keyword evidence="3" id="KW-0408">Iron</keyword>
<feature type="compositionally biased region" description="Basic and acidic residues" evidence="6">
    <location>
        <begin position="587"/>
        <end position="597"/>
    </location>
</feature>
<dbReference type="EMBL" id="ML978121">
    <property type="protein sequence ID" value="KAF2104217.1"/>
    <property type="molecule type" value="Genomic_DNA"/>
</dbReference>
<evidence type="ECO:0000256" key="6">
    <source>
        <dbReference type="SAM" id="MobiDB-lite"/>
    </source>
</evidence>
<dbReference type="Pfam" id="PF00694">
    <property type="entry name" value="Aconitase_C"/>
    <property type="match status" value="1"/>
</dbReference>
<dbReference type="Gene3D" id="3.30.499.10">
    <property type="entry name" value="Aconitase, domain 3"/>
    <property type="match status" value="2"/>
</dbReference>
<dbReference type="OrthoDB" id="419183at2759"/>
<dbReference type="GO" id="GO:0170038">
    <property type="term" value="P:proteinogenic amino acid biosynthetic process"/>
    <property type="evidence" value="ECO:0007669"/>
    <property type="project" value="UniProtKB-ARBA"/>
</dbReference>
<dbReference type="GO" id="GO:0051536">
    <property type="term" value="F:iron-sulfur cluster binding"/>
    <property type="evidence" value="ECO:0007669"/>
    <property type="project" value="UniProtKB-KW"/>
</dbReference>
<protein>
    <submittedName>
        <fullName evidence="9">Aconitase iron-sulfur domain-containing protein</fullName>
    </submittedName>
</protein>
<sequence>MPALTEDGLSAVKEISRLLQDIRSISNIGLADTDLSSPHPNFLEVLREVSDSLLRNGHTREAEALRDVSVHCTTSPDFGGLGFTPSHEFSKADEAEITFLVSAYLEALNYQDRHDSPIEPLYQRPAGRRGMTLAEKIFAAHDVERRGEVQPGDVIRLDVDWIIASELSWGAMEKTYDDLGRPGIFRNDRVWLAGDHVVDPRVSKIPRIKALIERSERARQVFKLTEYQGMNYTIMHSEFCRERAQPGMLIIGSDSHTCSAGSVSSLAIGLGVADVTLPLVTGETWIKVPETVEIRFINKPKPGLGGKDVILYVLKQLKRNTVAADRVVEYTGSGLKFLSCDARFAISNMTTEFGGVTGIFVPDDTTRDFVERRKNPKYKKYSTYYRPDDDARYAESYIIDLNQVESFVARYPKPDDVVPVSEVAGIALDGCFIGACTTAYEDLVLAALVLEVGLKRGMKPTKHGKRKVVPGSKPILHDLRAWGLADVYEQAGFEIGVPGCSYCVGMSADKAGPGEVWLSSQNRNFENRMGPGAIGSIASAVTVAASSFDMTVTDPKPLLDEIDMNRLGEILAIRVHPETPLRYVEPGSRDTVAKPPREPASTDEELQGTDNASEAADPVSRVISGRVQTLGDFIDTDALAPAEALVGNLSKEEIGQYCLYHTHPDFRRRIKEDGLNIVVAGKAFGVGSSRENAVTALQGAGVKCVIARSFAFIYARNQPNLGMMGIVMTDGKFYELAHDGEEIEIDVDQRVVRVGGQEFGFNLSELERQLWECGGMSPAFTRWGKDLLGIMTSKKVNVQGAEGASAHNEQLQW</sequence>
<dbReference type="PANTHER" id="PTHR43822">
    <property type="entry name" value="HOMOACONITASE, MITOCHONDRIAL-RELATED"/>
    <property type="match status" value="1"/>
</dbReference>
<organism evidence="9 10">
    <name type="scientific">Rhizodiscina lignyota</name>
    <dbReference type="NCBI Taxonomy" id="1504668"/>
    <lineage>
        <taxon>Eukaryota</taxon>
        <taxon>Fungi</taxon>
        <taxon>Dikarya</taxon>
        <taxon>Ascomycota</taxon>
        <taxon>Pezizomycotina</taxon>
        <taxon>Dothideomycetes</taxon>
        <taxon>Pleosporomycetidae</taxon>
        <taxon>Aulographales</taxon>
        <taxon>Rhizodiscinaceae</taxon>
        <taxon>Rhizodiscina</taxon>
    </lineage>
</organism>
<dbReference type="InterPro" id="IPR036008">
    <property type="entry name" value="Aconitase_4Fe-4S_dom"/>
</dbReference>
<dbReference type="CDD" id="cd01577">
    <property type="entry name" value="IPMI_Swivel"/>
    <property type="match status" value="1"/>
</dbReference>
<evidence type="ECO:0000259" key="7">
    <source>
        <dbReference type="Pfam" id="PF00330"/>
    </source>
</evidence>
<dbReference type="GO" id="GO:0016836">
    <property type="term" value="F:hydro-lyase activity"/>
    <property type="evidence" value="ECO:0007669"/>
    <property type="project" value="InterPro"/>
</dbReference>
<comment type="similarity">
    <text evidence="1">Belongs to the aconitase/IPM isomerase family.</text>
</comment>
<evidence type="ECO:0000256" key="5">
    <source>
        <dbReference type="ARBA" id="ARBA00023239"/>
    </source>
</evidence>
<feature type="region of interest" description="Disordered" evidence="6">
    <location>
        <begin position="582"/>
        <end position="618"/>
    </location>
</feature>
<dbReference type="GO" id="GO:0046872">
    <property type="term" value="F:metal ion binding"/>
    <property type="evidence" value="ECO:0007669"/>
    <property type="project" value="UniProtKB-KW"/>
</dbReference>
<dbReference type="InterPro" id="IPR011827">
    <property type="entry name" value="LeuD_type2/HacB/DmdB"/>
</dbReference>
<dbReference type="InterPro" id="IPR033940">
    <property type="entry name" value="IPMI_Swivel"/>
</dbReference>
<dbReference type="PRINTS" id="PR00415">
    <property type="entry name" value="ACONITASE"/>
</dbReference>
<evidence type="ECO:0000256" key="2">
    <source>
        <dbReference type="ARBA" id="ARBA00022723"/>
    </source>
</evidence>
<name>A0A9P4ME85_9PEZI</name>
<feature type="domain" description="Aconitase A/isopropylmalate dehydratase small subunit swivel" evidence="8">
    <location>
        <begin position="663"/>
        <end position="728"/>
    </location>
</feature>
<dbReference type="PANTHER" id="PTHR43822:SF2">
    <property type="entry name" value="HOMOACONITASE, MITOCHONDRIAL"/>
    <property type="match status" value="1"/>
</dbReference>
<reference evidence="9" key="1">
    <citation type="journal article" date="2020" name="Stud. Mycol.">
        <title>101 Dothideomycetes genomes: a test case for predicting lifestyles and emergence of pathogens.</title>
        <authorList>
            <person name="Haridas S."/>
            <person name="Albert R."/>
            <person name="Binder M."/>
            <person name="Bloem J."/>
            <person name="Labutti K."/>
            <person name="Salamov A."/>
            <person name="Andreopoulos B."/>
            <person name="Baker S."/>
            <person name="Barry K."/>
            <person name="Bills G."/>
            <person name="Bluhm B."/>
            <person name="Cannon C."/>
            <person name="Castanera R."/>
            <person name="Culley D."/>
            <person name="Daum C."/>
            <person name="Ezra D."/>
            <person name="Gonzalez J."/>
            <person name="Henrissat B."/>
            <person name="Kuo A."/>
            <person name="Liang C."/>
            <person name="Lipzen A."/>
            <person name="Lutzoni F."/>
            <person name="Magnuson J."/>
            <person name="Mondo S."/>
            <person name="Nolan M."/>
            <person name="Ohm R."/>
            <person name="Pangilinan J."/>
            <person name="Park H.-J."/>
            <person name="Ramirez L."/>
            <person name="Alfaro M."/>
            <person name="Sun H."/>
            <person name="Tritt A."/>
            <person name="Yoshinaga Y."/>
            <person name="Zwiers L.-H."/>
            <person name="Turgeon B."/>
            <person name="Goodwin S."/>
            <person name="Spatafora J."/>
            <person name="Crous P."/>
            <person name="Grigoriev I."/>
        </authorList>
    </citation>
    <scope>NUCLEOTIDE SEQUENCE</scope>
    <source>
        <strain evidence="9">CBS 133067</strain>
    </source>
</reference>
<evidence type="ECO:0000256" key="3">
    <source>
        <dbReference type="ARBA" id="ARBA00023004"/>
    </source>
</evidence>
<dbReference type="NCBIfam" id="TIGR02087">
    <property type="entry name" value="LEUD_arch"/>
    <property type="match status" value="1"/>
</dbReference>
<dbReference type="Gene3D" id="3.20.19.10">
    <property type="entry name" value="Aconitase, domain 4"/>
    <property type="match status" value="1"/>
</dbReference>
<evidence type="ECO:0000259" key="8">
    <source>
        <dbReference type="Pfam" id="PF00694"/>
    </source>
</evidence>
<dbReference type="SUPFAM" id="SSF53732">
    <property type="entry name" value="Aconitase iron-sulfur domain"/>
    <property type="match status" value="1"/>
</dbReference>
<dbReference type="Proteomes" id="UP000799772">
    <property type="component" value="Unassembled WGS sequence"/>
</dbReference>
<dbReference type="Pfam" id="PF00330">
    <property type="entry name" value="Aconitase"/>
    <property type="match status" value="1"/>
</dbReference>
<feature type="domain" description="Aconitase/3-isopropylmalate dehydratase large subunit alpha/beta/alpha" evidence="7">
    <location>
        <begin position="212"/>
        <end position="423"/>
    </location>
</feature>
<keyword evidence="10" id="KW-1185">Reference proteome</keyword>
<proteinExistence type="inferred from homology"/>
<dbReference type="InterPro" id="IPR000573">
    <property type="entry name" value="AconitaseA/IPMdHydase_ssu_swvl"/>
</dbReference>
<accession>A0A9P4ME85</accession>
<evidence type="ECO:0000313" key="9">
    <source>
        <dbReference type="EMBL" id="KAF2104217.1"/>
    </source>
</evidence>
<evidence type="ECO:0000313" key="10">
    <source>
        <dbReference type="Proteomes" id="UP000799772"/>
    </source>
</evidence>
<dbReference type="SUPFAM" id="SSF52016">
    <property type="entry name" value="LeuD/IlvD-like"/>
    <property type="match status" value="1"/>
</dbReference>
<gene>
    <name evidence="9" type="ORF">NA57DRAFT_70434</name>
</gene>
<keyword evidence="4" id="KW-0411">Iron-sulfur</keyword>
<comment type="caution">
    <text evidence="9">The sequence shown here is derived from an EMBL/GenBank/DDBJ whole genome shotgun (WGS) entry which is preliminary data.</text>
</comment>
<dbReference type="GO" id="GO:0170034">
    <property type="term" value="P:L-amino acid biosynthetic process"/>
    <property type="evidence" value="ECO:0007669"/>
    <property type="project" value="UniProtKB-ARBA"/>
</dbReference>
<dbReference type="InterPro" id="IPR015928">
    <property type="entry name" value="Aconitase/3IPM_dehydase_swvl"/>
</dbReference>
<evidence type="ECO:0000256" key="4">
    <source>
        <dbReference type="ARBA" id="ARBA00023014"/>
    </source>
</evidence>
<keyword evidence="2" id="KW-0479">Metal-binding</keyword>